<evidence type="ECO:0000313" key="1">
    <source>
        <dbReference type="EMBL" id="GFY13204.1"/>
    </source>
</evidence>
<comment type="caution">
    <text evidence="1">The sequence shown here is derived from an EMBL/GenBank/DDBJ whole genome shotgun (WGS) entry which is preliminary data.</text>
</comment>
<name>A0A8X6VHS3_TRICX</name>
<gene>
    <name evidence="1" type="primary">AVEN_198173_1</name>
    <name evidence="1" type="ORF">TNCV_364511</name>
</gene>
<proteinExistence type="predicted"/>
<keyword evidence="2" id="KW-1185">Reference proteome</keyword>
<dbReference type="AlphaFoldDB" id="A0A8X6VHS3"/>
<evidence type="ECO:0000313" key="2">
    <source>
        <dbReference type="Proteomes" id="UP000887159"/>
    </source>
</evidence>
<accession>A0A8X6VHS3</accession>
<reference evidence="1" key="1">
    <citation type="submission" date="2020-08" db="EMBL/GenBank/DDBJ databases">
        <title>Multicomponent nature underlies the extraordinary mechanical properties of spider dragline silk.</title>
        <authorList>
            <person name="Kono N."/>
            <person name="Nakamura H."/>
            <person name="Mori M."/>
            <person name="Yoshida Y."/>
            <person name="Ohtoshi R."/>
            <person name="Malay A.D."/>
            <person name="Moran D.A.P."/>
            <person name="Tomita M."/>
            <person name="Numata K."/>
            <person name="Arakawa K."/>
        </authorList>
    </citation>
    <scope>NUCLEOTIDE SEQUENCE</scope>
</reference>
<dbReference type="Proteomes" id="UP000887159">
    <property type="component" value="Unassembled WGS sequence"/>
</dbReference>
<sequence>MDKRWYKKIGWLRDTTEREDHRIRHTAMARRTATAAEIRAAVDTTVAQRTVRNWLFQGQLQARRPVELITLTPSHCYCNATCSSEC</sequence>
<organism evidence="1 2">
    <name type="scientific">Trichonephila clavipes</name>
    <name type="common">Golden silk orbweaver</name>
    <name type="synonym">Nephila clavipes</name>
    <dbReference type="NCBI Taxonomy" id="2585209"/>
    <lineage>
        <taxon>Eukaryota</taxon>
        <taxon>Metazoa</taxon>
        <taxon>Ecdysozoa</taxon>
        <taxon>Arthropoda</taxon>
        <taxon>Chelicerata</taxon>
        <taxon>Arachnida</taxon>
        <taxon>Araneae</taxon>
        <taxon>Araneomorphae</taxon>
        <taxon>Entelegynae</taxon>
        <taxon>Araneoidea</taxon>
        <taxon>Nephilidae</taxon>
        <taxon>Trichonephila</taxon>
    </lineage>
</organism>
<dbReference type="EMBL" id="BMAU01021320">
    <property type="protein sequence ID" value="GFY13204.1"/>
    <property type="molecule type" value="Genomic_DNA"/>
</dbReference>
<protein>
    <submittedName>
        <fullName evidence="1">HTH_Tnp_Tc3_2 domain-containing protein</fullName>
    </submittedName>
</protein>